<evidence type="ECO:0000313" key="6">
    <source>
        <dbReference type="EMBL" id="QTD46546.1"/>
    </source>
</evidence>
<keyword evidence="7" id="KW-1185">Reference proteome</keyword>
<dbReference type="GO" id="GO:0003677">
    <property type="term" value="F:DNA binding"/>
    <property type="evidence" value="ECO:0007669"/>
    <property type="project" value="UniProtKB-KW"/>
</dbReference>
<dbReference type="Gene3D" id="1.10.10.10">
    <property type="entry name" value="Winged helix-like DNA-binding domain superfamily/Winged helix DNA-binding domain"/>
    <property type="match status" value="1"/>
</dbReference>
<dbReference type="Gene3D" id="3.30.450.40">
    <property type="match status" value="1"/>
</dbReference>
<dbReference type="EMBL" id="CP071796">
    <property type="protein sequence ID" value="QTD46546.1"/>
    <property type="molecule type" value="Genomic_DNA"/>
</dbReference>
<evidence type="ECO:0000259" key="4">
    <source>
        <dbReference type="PROSITE" id="PS51077"/>
    </source>
</evidence>
<evidence type="ECO:0000313" key="7">
    <source>
        <dbReference type="Proteomes" id="UP000663903"/>
    </source>
</evidence>
<dbReference type="PROSITE" id="PS51077">
    <property type="entry name" value="HTH_ICLR"/>
    <property type="match status" value="1"/>
</dbReference>
<gene>
    <name evidence="6" type="ORF">J1M35_06620</name>
</gene>
<dbReference type="KEGG" id="otd:J1M35_06620"/>
<dbReference type="PANTHER" id="PTHR30136">
    <property type="entry name" value="HELIX-TURN-HELIX TRANSCRIPTIONAL REGULATOR, ICLR FAMILY"/>
    <property type="match status" value="1"/>
</dbReference>
<dbReference type="PROSITE" id="PS51078">
    <property type="entry name" value="ICLR_ED"/>
    <property type="match status" value="1"/>
</dbReference>
<dbReference type="SUPFAM" id="SSF46785">
    <property type="entry name" value="Winged helix' DNA-binding domain"/>
    <property type="match status" value="1"/>
</dbReference>
<dbReference type="PANTHER" id="PTHR30136:SF33">
    <property type="entry name" value="TRANSCRIPTIONAL REGULATORY PROTEIN"/>
    <property type="match status" value="1"/>
</dbReference>
<accession>A0A975H4P9</accession>
<dbReference type="Proteomes" id="UP000663903">
    <property type="component" value="Chromosome"/>
</dbReference>
<dbReference type="InterPro" id="IPR029016">
    <property type="entry name" value="GAF-like_dom_sf"/>
</dbReference>
<dbReference type="RefSeq" id="WP_208010445.1">
    <property type="nucleotide sequence ID" value="NZ_CP071796.1"/>
</dbReference>
<dbReference type="InterPro" id="IPR050707">
    <property type="entry name" value="HTH_MetabolicPath_Reg"/>
</dbReference>
<keyword evidence="2" id="KW-0238">DNA-binding</keyword>
<evidence type="ECO:0000256" key="2">
    <source>
        <dbReference type="ARBA" id="ARBA00023125"/>
    </source>
</evidence>
<evidence type="ECO:0000256" key="3">
    <source>
        <dbReference type="ARBA" id="ARBA00023163"/>
    </source>
</evidence>
<dbReference type="AlphaFoldDB" id="A0A975H4P9"/>
<sequence length="275" mass="30361">MHAPASEHRPAPRNTEDRNPNFVYALAKGLEILAAFSEGELLGNQQLVERTGLPKATVSRLTSTLVQLGYLRLDPITRKLCMGNRLVGMGMRVQRHIGLHRAARPFMERLANQTGLTVSFGTRDRLGIVFLEVLRPDAATRLVTNTGQGSVLPLEQTSIGLAYIVGAPVKEQTSILDGLRRRASTPWDTVRQQIERAHQEYDRHGFVTYHRSLGREVSGVGVPLMLPRRNALYAFHCAGPASGLTLARLRHEVGPQLLATVRDIRAAMLEPAARS</sequence>
<dbReference type="GO" id="GO:0045892">
    <property type="term" value="P:negative regulation of DNA-templated transcription"/>
    <property type="evidence" value="ECO:0007669"/>
    <property type="project" value="TreeGrafter"/>
</dbReference>
<proteinExistence type="predicted"/>
<dbReference type="SMART" id="SM00346">
    <property type="entry name" value="HTH_ICLR"/>
    <property type="match status" value="1"/>
</dbReference>
<keyword evidence="3" id="KW-0804">Transcription</keyword>
<dbReference type="Pfam" id="PF01614">
    <property type="entry name" value="IclR_C"/>
    <property type="match status" value="1"/>
</dbReference>
<dbReference type="InterPro" id="IPR014757">
    <property type="entry name" value="Tscrpt_reg_IclR_C"/>
</dbReference>
<organism evidence="6 7">
    <name type="scientific">Ottowia testudinis</name>
    <dbReference type="NCBI Taxonomy" id="2816950"/>
    <lineage>
        <taxon>Bacteria</taxon>
        <taxon>Pseudomonadati</taxon>
        <taxon>Pseudomonadota</taxon>
        <taxon>Betaproteobacteria</taxon>
        <taxon>Burkholderiales</taxon>
        <taxon>Comamonadaceae</taxon>
        <taxon>Ottowia</taxon>
    </lineage>
</organism>
<dbReference type="GO" id="GO:0003700">
    <property type="term" value="F:DNA-binding transcription factor activity"/>
    <property type="evidence" value="ECO:0007669"/>
    <property type="project" value="TreeGrafter"/>
</dbReference>
<dbReference type="InterPro" id="IPR036390">
    <property type="entry name" value="WH_DNA-bd_sf"/>
</dbReference>
<dbReference type="Pfam" id="PF09339">
    <property type="entry name" value="HTH_IclR"/>
    <property type="match status" value="1"/>
</dbReference>
<dbReference type="InterPro" id="IPR005471">
    <property type="entry name" value="Tscrpt_reg_IclR_N"/>
</dbReference>
<evidence type="ECO:0000256" key="1">
    <source>
        <dbReference type="ARBA" id="ARBA00023015"/>
    </source>
</evidence>
<keyword evidence="1" id="KW-0805">Transcription regulation</keyword>
<reference evidence="6" key="1">
    <citation type="submission" date="2021-03" db="EMBL/GenBank/DDBJ databases">
        <title>Ottowia sp. 27C isolated from the cloaca of a Giant Asian pond turtle (Heosemys grandis).</title>
        <authorList>
            <person name="Spergser J."/>
            <person name="Busse H.-J."/>
        </authorList>
    </citation>
    <scope>NUCLEOTIDE SEQUENCE</scope>
    <source>
        <strain evidence="6">27C</strain>
    </source>
</reference>
<feature type="domain" description="IclR-ED" evidence="5">
    <location>
        <begin position="85"/>
        <end position="270"/>
    </location>
</feature>
<protein>
    <submittedName>
        <fullName evidence="6">IclR family transcriptional regulator</fullName>
    </submittedName>
</protein>
<feature type="domain" description="HTH iclR-type" evidence="4">
    <location>
        <begin position="23"/>
        <end position="84"/>
    </location>
</feature>
<name>A0A975H4P9_9BURK</name>
<evidence type="ECO:0000259" key="5">
    <source>
        <dbReference type="PROSITE" id="PS51078"/>
    </source>
</evidence>
<dbReference type="InterPro" id="IPR036388">
    <property type="entry name" value="WH-like_DNA-bd_sf"/>
</dbReference>
<dbReference type="SUPFAM" id="SSF55781">
    <property type="entry name" value="GAF domain-like"/>
    <property type="match status" value="1"/>
</dbReference>